<evidence type="ECO:0000256" key="2">
    <source>
        <dbReference type="ARBA" id="ARBA00023136"/>
    </source>
</evidence>
<dbReference type="Proteomes" id="UP000604481">
    <property type="component" value="Unassembled WGS sequence"/>
</dbReference>
<keyword evidence="2" id="KW-0472">Membrane</keyword>
<proteinExistence type="predicted"/>
<reference evidence="5 6" key="1">
    <citation type="submission" date="2020-10" db="EMBL/GenBank/DDBJ databases">
        <title>The genome sequence of Chitinilyticum litopenaei 4Y14.</title>
        <authorList>
            <person name="Liu Y."/>
        </authorList>
    </citation>
    <scope>NUCLEOTIDE SEQUENCE [LARGE SCALE GENOMIC DNA]</scope>
    <source>
        <strain evidence="5 6">4Y14</strain>
    </source>
</reference>
<feature type="region of interest" description="Disordered" evidence="3">
    <location>
        <begin position="57"/>
        <end position="109"/>
    </location>
</feature>
<dbReference type="InterPro" id="IPR008816">
    <property type="entry name" value="Gly_zipper_2TM_dom"/>
</dbReference>
<dbReference type="RefSeq" id="WP_194115591.1">
    <property type="nucleotide sequence ID" value="NZ_JADFUA010000003.1"/>
</dbReference>
<evidence type="ECO:0000313" key="5">
    <source>
        <dbReference type="EMBL" id="MBE9609068.1"/>
    </source>
</evidence>
<feature type="domain" description="Glycine zipper 2TM" evidence="4">
    <location>
        <begin position="146"/>
        <end position="187"/>
    </location>
</feature>
<dbReference type="PANTHER" id="PTHR35603">
    <property type="match status" value="1"/>
</dbReference>
<evidence type="ECO:0000313" key="6">
    <source>
        <dbReference type="Proteomes" id="UP000604481"/>
    </source>
</evidence>
<protein>
    <submittedName>
        <fullName evidence="5">Glycine zipper 2TM domain-containing protein</fullName>
    </submittedName>
</protein>
<evidence type="ECO:0000256" key="1">
    <source>
        <dbReference type="ARBA" id="ARBA00004370"/>
    </source>
</evidence>
<dbReference type="GO" id="GO:0019867">
    <property type="term" value="C:outer membrane"/>
    <property type="evidence" value="ECO:0007669"/>
    <property type="project" value="InterPro"/>
</dbReference>
<evidence type="ECO:0000259" key="4">
    <source>
        <dbReference type="Pfam" id="PF05433"/>
    </source>
</evidence>
<dbReference type="PANTHER" id="PTHR35603:SF2">
    <property type="entry name" value="OUTER MEMBRANE LIPOPROTEIN"/>
    <property type="match status" value="1"/>
</dbReference>
<dbReference type="AlphaFoldDB" id="A0A8J7G0F9"/>
<dbReference type="Pfam" id="PF05433">
    <property type="entry name" value="Rick_17kDa_Anti"/>
    <property type="match status" value="1"/>
</dbReference>
<comment type="subcellular location">
    <subcellularLocation>
        <location evidence="1">Membrane</location>
    </subcellularLocation>
</comment>
<evidence type="ECO:0000256" key="3">
    <source>
        <dbReference type="SAM" id="MobiDB-lite"/>
    </source>
</evidence>
<keyword evidence="6" id="KW-1185">Reference proteome</keyword>
<dbReference type="InterPro" id="IPR051407">
    <property type="entry name" value="Bact_OM_lipoprot/Surf_antigen"/>
</dbReference>
<organism evidence="5 6">
    <name type="scientific">Chitinilyticum piscinae</name>
    <dbReference type="NCBI Taxonomy" id="2866724"/>
    <lineage>
        <taxon>Bacteria</taxon>
        <taxon>Pseudomonadati</taxon>
        <taxon>Pseudomonadota</taxon>
        <taxon>Betaproteobacteria</taxon>
        <taxon>Neisseriales</taxon>
        <taxon>Chitinibacteraceae</taxon>
        <taxon>Chitinilyticum</taxon>
    </lineage>
</organism>
<accession>A0A8J7G0F9</accession>
<gene>
    <name evidence="5" type="ORF">INR99_06890</name>
</gene>
<feature type="compositionally biased region" description="Low complexity" evidence="3">
    <location>
        <begin position="57"/>
        <end position="89"/>
    </location>
</feature>
<dbReference type="EMBL" id="JADFUA010000003">
    <property type="protein sequence ID" value="MBE9609068.1"/>
    <property type="molecule type" value="Genomic_DNA"/>
</dbReference>
<comment type="caution">
    <text evidence="5">The sequence shown here is derived from an EMBL/GenBank/DDBJ whole genome shotgun (WGS) entry which is preliminary data.</text>
</comment>
<name>A0A8J7G0F9_9NEIS</name>
<sequence length="237" mass="24625">MSERIHPVFLATAVVVMLTCAAVIAHQFGWIGPQPVAATATAPLSASAPALVAQASTPAPQPAATPLLATPAPSTEPVASPTSKPTARPTPRPTRKPTPRPQITPYPDQEVVIAPTPRITPRPLCMTCGHVVAIQPRTIPGEASPLGAVIGGGVGYAIGNQIGKGKGKNVARAVGTIGGLLLGREIEKQARSTTVYDVSVEFEDGHSEVINYLQPPQFSVGSKVRRESDGSLSPRYD</sequence>